<evidence type="ECO:0000313" key="1">
    <source>
        <dbReference type="EMBL" id="QPX73906.1"/>
    </source>
</evidence>
<sequence length="133" mass="14925">MLKVQLKHTKINCEEIVMNIRAAFNTFYQENYKLLAHEYYDAQGVPIPNDLVTPKHTKTDSLDNEIQPGDLVSYYCGGSLSAASVGILLGFTPKGYRVVPFHTSPIPEHRVLLSHMDSPHRVFLVKSKSSPIV</sequence>
<protein>
    <submittedName>
        <fullName evidence="1">Uncharacterized protein</fullName>
    </submittedName>
</protein>
<name>A0A7T3N7N5_9CAUD</name>
<dbReference type="Proteomes" id="UP000595743">
    <property type="component" value="Genome"/>
</dbReference>
<reference evidence="1 2" key="1">
    <citation type="submission" date="2020-09" db="EMBL/GenBank/DDBJ databases">
        <authorList>
            <person name="Kaiser E."/>
            <person name="Loertsher E."/>
            <person name="Boyd C."/>
            <person name="Allen K."/>
            <person name="Carter N."/>
            <person name="Sharma R."/>
            <person name="Flor S."/>
            <person name="Grose J."/>
        </authorList>
    </citation>
    <scope>NUCLEOTIDE SEQUENCE [LARGE SCALE GENOMIC DNA]</scope>
</reference>
<evidence type="ECO:0000313" key="2">
    <source>
        <dbReference type="Proteomes" id="UP000595743"/>
    </source>
</evidence>
<accession>A0A7T3N7N5</accession>
<proteinExistence type="predicted"/>
<dbReference type="EMBL" id="MW021752">
    <property type="protein sequence ID" value="QPX73906.1"/>
    <property type="molecule type" value="Genomic_DNA"/>
</dbReference>
<gene>
    <name evidence="1" type="ORF">EVAN_113</name>
</gene>
<organism evidence="1 2">
    <name type="scientific">Klebsiella phage vB_KpnM_BovinicusUrsus</name>
    <dbReference type="NCBI Taxonomy" id="2777352"/>
    <lineage>
        <taxon>Viruses</taxon>
        <taxon>Duplodnaviria</taxon>
        <taxon>Heunggongvirae</taxon>
        <taxon>Uroviricota</taxon>
        <taxon>Caudoviricetes</taxon>
        <taxon>Pantevenvirales</taxon>
        <taxon>Straboviridae</taxon>
        <taxon>Tevenvirinae</taxon>
        <taxon>Jiaodavirus</taxon>
        <taxon>Jiaodavirus jd18</taxon>
    </lineage>
</organism>